<dbReference type="InterPro" id="IPR002933">
    <property type="entry name" value="Peptidase_M20"/>
</dbReference>
<reference evidence="4 5" key="1">
    <citation type="journal article" date="2024" name="J. Plant Pathol.">
        <title>Sequence and assembly of the genome of Seiridium unicorne, isolate CBS 538.82, causal agent of cypress canker disease.</title>
        <authorList>
            <person name="Scali E."/>
            <person name="Rocca G.D."/>
            <person name="Danti R."/>
            <person name="Garbelotto M."/>
            <person name="Barberini S."/>
            <person name="Baroncelli R."/>
            <person name="Emiliani G."/>
        </authorList>
    </citation>
    <scope>NUCLEOTIDE SEQUENCE [LARGE SCALE GENOMIC DNA]</scope>
    <source>
        <strain evidence="4 5">BM-138-508</strain>
    </source>
</reference>
<dbReference type="InterPro" id="IPR001261">
    <property type="entry name" value="ArgE/DapE_CS"/>
</dbReference>
<dbReference type="PANTHER" id="PTHR42937:SF1">
    <property type="entry name" value="DIAMINOPROPIONATE AMMONIA-LYASE"/>
    <property type="match status" value="1"/>
</dbReference>
<accession>A0ABR2V3Q5</accession>
<comment type="caution">
    <text evidence="4">The sequence shown here is derived from an EMBL/GenBank/DDBJ whole genome shotgun (WGS) entry which is preliminary data.</text>
</comment>
<dbReference type="Proteomes" id="UP001408356">
    <property type="component" value="Unassembled WGS sequence"/>
</dbReference>
<dbReference type="Pfam" id="PF00291">
    <property type="entry name" value="PALP"/>
    <property type="match status" value="1"/>
</dbReference>
<evidence type="ECO:0000256" key="1">
    <source>
        <dbReference type="ARBA" id="ARBA00006247"/>
    </source>
</evidence>
<evidence type="ECO:0000313" key="4">
    <source>
        <dbReference type="EMBL" id="KAK9421110.1"/>
    </source>
</evidence>
<dbReference type="Gene3D" id="3.40.50.1100">
    <property type="match status" value="2"/>
</dbReference>
<dbReference type="Pfam" id="PF01546">
    <property type="entry name" value="Peptidase_M20"/>
    <property type="match status" value="1"/>
</dbReference>
<feature type="domain" description="Tryptophan synthase beta chain-like PALP" evidence="3">
    <location>
        <begin position="34"/>
        <end position="363"/>
    </location>
</feature>
<evidence type="ECO:0000256" key="2">
    <source>
        <dbReference type="ARBA" id="ARBA00022801"/>
    </source>
</evidence>
<dbReference type="SUPFAM" id="SSF53187">
    <property type="entry name" value="Zn-dependent exopeptidases"/>
    <property type="match status" value="1"/>
</dbReference>
<organism evidence="4 5">
    <name type="scientific">Seiridium unicorne</name>
    <dbReference type="NCBI Taxonomy" id="138068"/>
    <lineage>
        <taxon>Eukaryota</taxon>
        <taxon>Fungi</taxon>
        <taxon>Dikarya</taxon>
        <taxon>Ascomycota</taxon>
        <taxon>Pezizomycotina</taxon>
        <taxon>Sordariomycetes</taxon>
        <taxon>Xylariomycetidae</taxon>
        <taxon>Amphisphaeriales</taxon>
        <taxon>Sporocadaceae</taxon>
        <taxon>Seiridium</taxon>
    </lineage>
</organism>
<protein>
    <submittedName>
        <fullName evidence="4">Diaminopropionate ammonia-lyase</fullName>
    </submittedName>
</protein>
<dbReference type="PROSITE" id="PS00758">
    <property type="entry name" value="ARGE_DAPE_CPG2_1"/>
    <property type="match status" value="1"/>
</dbReference>
<dbReference type="SUPFAM" id="SSF53686">
    <property type="entry name" value="Tryptophan synthase beta subunit-like PLP-dependent enzymes"/>
    <property type="match status" value="1"/>
</dbReference>
<name>A0ABR2V3Q5_9PEZI</name>
<dbReference type="EMBL" id="JARVKF010000201">
    <property type="protein sequence ID" value="KAK9421110.1"/>
    <property type="molecule type" value="Genomic_DNA"/>
</dbReference>
<proteinExistence type="inferred from homology"/>
<dbReference type="Gene3D" id="3.40.630.10">
    <property type="entry name" value="Zn peptidases"/>
    <property type="match status" value="1"/>
</dbReference>
<dbReference type="InterPro" id="IPR036052">
    <property type="entry name" value="TrpB-like_PALP_sf"/>
</dbReference>
<keyword evidence="2" id="KW-0378">Hydrolase</keyword>
<sequence length="523" mass="55785">MSTMRRPPFIRENHNTQGLAPFDSSAVSAFHRLLPGYRSTPLVELPDIARELGLKGLFIKDESDRFGLPSFKILGASWGTFTAIAAKLGISTWCTVDRLAAEARKAGVVLFAATDGNHGRAVAYMAKLLSVEARIFVSRSLDEYTRRKISAEGAEVVVGPGDYDDAVRSAAEAANAFTGGILVQDTSFPGYEETPAKIVEGYSTIFREVDHQLEELGLSSDVVISPVGVGSLAYSVLRHHKSRSRQSVTKVVAVEPDTAACLYKSLQANSCGPSPKIRTSHTIMTGLDCGTVSYTAWPDLQLHLDASVTISDFEAHCAVQELGARRLESGPCGASGLAALRYLTTAYRKNLGLDENAVVVLLNTEGERPYDTPHDVSIDDPVELTQILTRIESTNPTLSSSSGSGEGDIANYIEAWLQHRNIDSHRHELTAGRPSIIGVVEGTGSGRSLMLNAHTDTVSIESYSTGPLDGLLTERNGRSVVTGKGSLDMKAGLAAAMISLSHAKSAPAGKVLLAAVADEEDSS</sequence>
<keyword evidence="5" id="KW-1185">Reference proteome</keyword>
<dbReference type="PANTHER" id="PTHR42937">
    <property type="match status" value="1"/>
</dbReference>
<evidence type="ECO:0000313" key="5">
    <source>
        <dbReference type="Proteomes" id="UP001408356"/>
    </source>
</evidence>
<dbReference type="InterPro" id="IPR001926">
    <property type="entry name" value="TrpB-like_PALP"/>
</dbReference>
<gene>
    <name evidence="4" type="ORF">SUNI508_05958</name>
</gene>
<evidence type="ECO:0000259" key="3">
    <source>
        <dbReference type="Pfam" id="PF00291"/>
    </source>
</evidence>
<comment type="similarity">
    <text evidence="1">Belongs to the peptidase M20A family.</text>
</comment>
<dbReference type="NCBIfam" id="NF006058">
    <property type="entry name" value="PRK08206.1"/>
    <property type="match status" value="1"/>
</dbReference>